<feature type="compositionally biased region" description="Polar residues" evidence="6">
    <location>
        <begin position="765"/>
        <end position="774"/>
    </location>
</feature>
<comment type="caution">
    <text evidence="9">The sequence shown here is derived from an EMBL/GenBank/DDBJ whole genome shotgun (WGS) entry which is preliminary data.</text>
</comment>
<evidence type="ECO:0000256" key="6">
    <source>
        <dbReference type="SAM" id="MobiDB-lite"/>
    </source>
</evidence>
<feature type="transmembrane region" description="Helical" evidence="7">
    <location>
        <begin position="109"/>
        <end position="128"/>
    </location>
</feature>
<feature type="transmembrane region" description="Helical" evidence="7">
    <location>
        <begin position="381"/>
        <end position="404"/>
    </location>
</feature>
<dbReference type="GO" id="GO:0042590">
    <property type="term" value="P:antigen processing and presentation of exogenous peptide antigen via MHC class I"/>
    <property type="evidence" value="ECO:0007669"/>
    <property type="project" value="TreeGrafter"/>
</dbReference>
<evidence type="ECO:0000259" key="8">
    <source>
        <dbReference type="Pfam" id="PF12832"/>
    </source>
</evidence>
<dbReference type="Gene3D" id="1.20.1250.20">
    <property type="entry name" value="MFS general substrate transporter like domains"/>
    <property type="match status" value="3"/>
</dbReference>
<feature type="compositionally biased region" description="Polar residues" evidence="6">
    <location>
        <begin position="34"/>
        <end position="55"/>
    </location>
</feature>
<evidence type="ECO:0000313" key="9">
    <source>
        <dbReference type="EMBL" id="KAK9967698.1"/>
    </source>
</evidence>
<dbReference type="InterPro" id="IPR036259">
    <property type="entry name" value="MFS_trans_sf"/>
</dbReference>
<reference evidence="9 10" key="1">
    <citation type="submission" date="2024-05" db="EMBL/GenBank/DDBJ databases">
        <title>A high-quality chromosomal-level genome assembly of Topmouth culter (Culter alburnus).</title>
        <authorList>
            <person name="Zhao H."/>
        </authorList>
    </citation>
    <scope>NUCLEOTIDE SEQUENCE [LARGE SCALE GENOMIC DNA]</scope>
    <source>
        <strain evidence="9">CATC2023</strain>
        <tissue evidence="9">Muscle</tissue>
    </source>
</reference>
<dbReference type="EMBL" id="JAWDJR010000010">
    <property type="protein sequence ID" value="KAK9967698.1"/>
    <property type="molecule type" value="Genomic_DNA"/>
</dbReference>
<keyword evidence="5 7" id="KW-0472">Membrane</keyword>
<proteinExistence type="inferred from homology"/>
<comment type="similarity">
    <text evidence="2">Belongs to the major facilitator superfamily. MFSD6 family.</text>
</comment>
<evidence type="ECO:0000256" key="2">
    <source>
        <dbReference type="ARBA" id="ARBA00005241"/>
    </source>
</evidence>
<feature type="compositionally biased region" description="Polar residues" evidence="6">
    <location>
        <begin position="414"/>
        <end position="426"/>
    </location>
</feature>
<keyword evidence="10" id="KW-1185">Reference proteome</keyword>
<dbReference type="SUPFAM" id="SSF103473">
    <property type="entry name" value="MFS general substrate transporter"/>
    <property type="match status" value="1"/>
</dbReference>
<feature type="transmembrane region" description="Helical" evidence="7">
    <location>
        <begin position="344"/>
        <end position="361"/>
    </location>
</feature>
<keyword evidence="3 7" id="KW-0812">Transmembrane</keyword>
<feature type="transmembrane region" description="Helical" evidence="7">
    <location>
        <begin position="137"/>
        <end position="156"/>
    </location>
</feature>
<evidence type="ECO:0000256" key="3">
    <source>
        <dbReference type="ARBA" id="ARBA00022692"/>
    </source>
</evidence>
<dbReference type="AlphaFoldDB" id="A0AAW2A3P2"/>
<feature type="region of interest" description="Disordered" evidence="6">
    <location>
        <begin position="414"/>
        <end position="433"/>
    </location>
</feature>
<dbReference type="Pfam" id="PF12832">
    <property type="entry name" value="MFS_1_like"/>
    <property type="match status" value="1"/>
</dbReference>
<feature type="region of interest" description="Disordered" evidence="6">
    <location>
        <begin position="735"/>
        <end position="797"/>
    </location>
</feature>
<dbReference type="CDD" id="cd17335">
    <property type="entry name" value="MFS_MFSD6"/>
    <property type="match status" value="1"/>
</dbReference>
<sequence length="797" mass="88984">MADDRVAILTDDEEELKRRHLERFDRLSLEIKSDQPSQPSENNAPSDTAPTPSPQNDMGCCERLFLRVNRYLLVSKVFYLFFYAAYGSLHPLLALYYKQLGMSPTQSGLLVGIRYFIEFCSAPFWGIVADRFRKGKAVLLFSVLCWLFFNSGIAFVQPADMKCQENLPTTTAMVATVHPTTSNETFYLNTTSFLTTKRMRQRRDLIGHYPWRTILLSVQSSGYSAEHRFKRDSNMSFTVASDEPASTTESVQTTTTQPEPSTSISTSTPDSTNTTSSSTTQSTTLKPKLPPPEYNMDQVHAIFLLILLVIIVGEFFSAPAITIVDTVTLQYLGLHRDRYGLQRMWGSLGWGVAMLCVGIWIDHTSTNLVIGECVMENYKNYHIAFIVFGVLMGVALIVATQFMFNVQHQNNSEENEVGNQQQNAQPRASPGRDISETQIVVQAEEFHYWDLMRLLCGVQYGTVLFVAWFMGFGYGFVFTFLYWHLQDLTGTTTLFGVCSVLSHVSELAAYFTSHKFIELVGHIRVLYIGLACNTARYLYISYLENAWTVLPMEVLQGITHASVWAACISYLSAAVPSPLRTSAQGILQGLHLGLGRGCGAMVGGIFVNYFGAAETFRGIGMTSLVILLLFSLIMCITGQNEKKEDKMLAENIPIPFSPVPIATIDLVQNTTDVAAPARPEPKLPARKTRHQEEQEDLNKPAWVPSGSPWVTVVLLFYQVREMVVMAKTHPPVEVLPLQDTPEVPSDSREDDQSPPVFSDALHQESFPSSLQSQKDPGPPEAIAQLEFPPHSVLQPNS</sequence>
<feature type="transmembrane region" description="Helical" evidence="7">
    <location>
        <begin position="77"/>
        <end position="97"/>
    </location>
</feature>
<dbReference type="InterPro" id="IPR024989">
    <property type="entry name" value="MFS_assoc_dom"/>
</dbReference>
<dbReference type="GO" id="GO:0005886">
    <property type="term" value="C:plasma membrane"/>
    <property type="evidence" value="ECO:0007669"/>
    <property type="project" value="TreeGrafter"/>
</dbReference>
<comment type="subcellular location">
    <subcellularLocation>
        <location evidence="1">Membrane</location>
        <topology evidence="1">Multi-pass membrane protein</topology>
    </subcellularLocation>
</comment>
<dbReference type="PANTHER" id="PTHR16172:SF2">
    <property type="entry name" value="MAJOR FACILITATOR SUPERFAMILY DOMAIN-CONTAINING PROTEIN 6"/>
    <property type="match status" value="1"/>
</dbReference>
<evidence type="ECO:0000256" key="5">
    <source>
        <dbReference type="ARBA" id="ARBA00023136"/>
    </source>
</evidence>
<feature type="region of interest" description="Disordered" evidence="6">
    <location>
        <begin position="236"/>
        <end position="291"/>
    </location>
</feature>
<protein>
    <recommendedName>
        <fullName evidence="8">Major facilitator superfamily associated domain-containing protein</fullName>
    </recommendedName>
</protein>
<keyword evidence="4 7" id="KW-1133">Transmembrane helix</keyword>
<evidence type="ECO:0000256" key="1">
    <source>
        <dbReference type="ARBA" id="ARBA00004141"/>
    </source>
</evidence>
<accession>A0AAW2A3P2</accession>
<feature type="region of interest" description="Disordered" evidence="6">
    <location>
        <begin position="674"/>
        <end position="700"/>
    </location>
</feature>
<feature type="compositionally biased region" description="Low complexity" evidence="6">
    <location>
        <begin position="246"/>
        <end position="284"/>
    </location>
</feature>
<evidence type="ECO:0000256" key="4">
    <source>
        <dbReference type="ARBA" id="ARBA00022989"/>
    </source>
</evidence>
<feature type="transmembrane region" description="Helical" evidence="7">
    <location>
        <begin position="618"/>
        <end position="637"/>
    </location>
</feature>
<evidence type="ECO:0000256" key="7">
    <source>
        <dbReference type="SAM" id="Phobius"/>
    </source>
</evidence>
<dbReference type="Proteomes" id="UP001479290">
    <property type="component" value="Unassembled WGS sequence"/>
</dbReference>
<dbReference type="InterPro" id="IPR051717">
    <property type="entry name" value="MFS_MFSD6"/>
</dbReference>
<name>A0AAW2A3P2_CULAL</name>
<feature type="transmembrane region" description="Helical" evidence="7">
    <location>
        <begin position="594"/>
        <end position="612"/>
    </location>
</feature>
<feature type="domain" description="Major facilitator superfamily associated" evidence="8">
    <location>
        <begin position="76"/>
        <end position="617"/>
    </location>
</feature>
<organism evidence="9 10">
    <name type="scientific">Culter alburnus</name>
    <name type="common">Topmouth culter</name>
    <dbReference type="NCBI Taxonomy" id="194366"/>
    <lineage>
        <taxon>Eukaryota</taxon>
        <taxon>Metazoa</taxon>
        <taxon>Chordata</taxon>
        <taxon>Craniata</taxon>
        <taxon>Vertebrata</taxon>
        <taxon>Euteleostomi</taxon>
        <taxon>Actinopterygii</taxon>
        <taxon>Neopterygii</taxon>
        <taxon>Teleostei</taxon>
        <taxon>Ostariophysi</taxon>
        <taxon>Cypriniformes</taxon>
        <taxon>Xenocyprididae</taxon>
        <taxon>Xenocypridinae</taxon>
        <taxon>Culter</taxon>
    </lineage>
</organism>
<dbReference type="PANTHER" id="PTHR16172">
    <property type="entry name" value="MAJOR FACILITATOR SUPERFAMILY DOMAIN-CONTAINING PROTEIN 6-LIKE"/>
    <property type="match status" value="1"/>
</dbReference>
<feature type="transmembrane region" description="Helical" evidence="7">
    <location>
        <begin position="462"/>
        <end position="485"/>
    </location>
</feature>
<feature type="region of interest" description="Disordered" evidence="6">
    <location>
        <begin position="27"/>
        <end position="55"/>
    </location>
</feature>
<gene>
    <name evidence="9" type="ORF">ABG768_002077</name>
</gene>
<feature type="transmembrane region" description="Helical" evidence="7">
    <location>
        <begin position="301"/>
        <end position="324"/>
    </location>
</feature>
<evidence type="ECO:0000313" key="10">
    <source>
        <dbReference type="Proteomes" id="UP001479290"/>
    </source>
</evidence>